<feature type="domain" description="AMP-binding enzyme C-terminal" evidence="5">
    <location>
        <begin position="482"/>
        <end position="557"/>
    </location>
</feature>
<dbReference type="PANTHER" id="PTHR24096:SF353">
    <property type="entry name" value="GH16244P-RELATED"/>
    <property type="match status" value="1"/>
</dbReference>
<name>A0A8S3WHK3_PARAO</name>
<organism evidence="6 7">
    <name type="scientific">Parnassius apollo</name>
    <name type="common">Apollo butterfly</name>
    <name type="synonym">Papilio apollo</name>
    <dbReference type="NCBI Taxonomy" id="110799"/>
    <lineage>
        <taxon>Eukaryota</taxon>
        <taxon>Metazoa</taxon>
        <taxon>Ecdysozoa</taxon>
        <taxon>Arthropoda</taxon>
        <taxon>Hexapoda</taxon>
        <taxon>Insecta</taxon>
        <taxon>Pterygota</taxon>
        <taxon>Neoptera</taxon>
        <taxon>Endopterygota</taxon>
        <taxon>Lepidoptera</taxon>
        <taxon>Glossata</taxon>
        <taxon>Ditrysia</taxon>
        <taxon>Papilionoidea</taxon>
        <taxon>Papilionidae</taxon>
        <taxon>Parnassiinae</taxon>
        <taxon>Parnassini</taxon>
        <taxon>Parnassius</taxon>
        <taxon>Parnassius</taxon>
    </lineage>
</organism>
<comment type="similarity">
    <text evidence="2">Belongs to the ATP-dependent AMP-binding enzyme family.</text>
</comment>
<evidence type="ECO:0000256" key="2">
    <source>
        <dbReference type="ARBA" id="ARBA00006432"/>
    </source>
</evidence>
<dbReference type="Proteomes" id="UP000691718">
    <property type="component" value="Unassembled WGS sequence"/>
</dbReference>
<evidence type="ECO:0000313" key="6">
    <source>
        <dbReference type="EMBL" id="CAG4959615.1"/>
    </source>
</evidence>
<dbReference type="InterPro" id="IPR000873">
    <property type="entry name" value="AMP-dep_synth/lig_dom"/>
</dbReference>
<evidence type="ECO:0000256" key="3">
    <source>
        <dbReference type="ARBA" id="ARBA00023140"/>
    </source>
</evidence>
<dbReference type="GO" id="GO:0046949">
    <property type="term" value="P:fatty-acyl-CoA biosynthetic process"/>
    <property type="evidence" value="ECO:0007669"/>
    <property type="project" value="TreeGrafter"/>
</dbReference>
<dbReference type="OrthoDB" id="10253869at2759"/>
<dbReference type="CDD" id="cd05911">
    <property type="entry name" value="Firefly_Luc_like"/>
    <property type="match status" value="1"/>
</dbReference>
<evidence type="ECO:0000259" key="4">
    <source>
        <dbReference type="Pfam" id="PF00501"/>
    </source>
</evidence>
<keyword evidence="7" id="KW-1185">Reference proteome</keyword>
<dbReference type="InterPro" id="IPR020845">
    <property type="entry name" value="AMP-binding_CS"/>
</dbReference>
<comment type="subcellular location">
    <subcellularLocation>
        <location evidence="1">Peroxisome</location>
    </subcellularLocation>
</comment>
<accession>A0A8S3WHK3</accession>
<dbReference type="AlphaFoldDB" id="A0A8S3WHK3"/>
<dbReference type="PROSITE" id="PS00455">
    <property type="entry name" value="AMP_BINDING"/>
    <property type="match status" value="1"/>
</dbReference>
<keyword evidence="3" id="KW-0576">Peroxisome</keyword>
<dbReference type="GO" id="GO:0005777">
    <property type="term" value="C:peroxisome"/>
    <property type="evidence" value="ECO:0007669"/>
    <property type="project" value="UniProtKB-SubCell"/>
</dbReference>
<reference evidence="6" key="1">
    <citation type="submission" date="2021-04" db="EMBL/GenBank/DDBJ databases">
        <authorList>
            <person name="Tunstrom K."/>
        </authorList>
    </citation>
    <scope>NUCLEOTIDE SEQUENCE</scope>
</reference>
<evidence type="ECO:0000313" key="7">
    <source>
        <dbReference type="Proteomes" id="UP000691718"/>
    </source>
</evidence>
<evidence type="ECO:0000256" key="1">
    <source>
        <dbReference type="ARBA" id="ARBA00004275"/>
    </source>
</evidence>
<dbReference type="EMBL" id="CAJQZP010000397">
    <property type="protein sequence ID" value="CAG4959615.1"/>
    <property type="molecule type" value="Genomic_DNA"/>
</dbReference>
<evidence type="ECO:0000259" key="5">
    <source>
        <dbReference type="Pfam" id="PF13193"/>
    </source>
</evidence>
<gene>
    <name evidence="6" type="ORF">PAPOLLO_LOCUS6207</name>
</gene>
<dbReference type="GO" id="GO:0004467">
    <property type="term" value="F:long-chain fatty acid-CoA ligase activity"/>
    <property type="evidence" value="ECO:0007669"/>
    <property type="project" value="TreeGrafter"/>
</dbReference>
<dbReference type="PANTHER" id="PTHR24096">
    <property type="entry name" value="LONG-CHAIN-FATTY-ACID--COA LIGASE"/>
    <property type="match status" value="1"/>
</dbReference>
<feature type="domain" description="AMP-dependent synthetase/ligase" evidence="4">
    <location>
        <begin position="54"/>
        <end position="431"/>
    </location>
</feature>
<sequence length="568" mass="63080">MARKLLIRQFKQLRSFRKFSSSAILKNQDQYVIKSPLKDIVVRDMRFLDRLWRDSSNFNNHVAIECAETKKSYTYQQLQKNMAVFATSLLKKLGLQPGDVVASMLPNCPQFPVIAFGTLQAGCVLTPVNPIYKELEVTHQVSTTEPKVFVTIPQCYDIVLKGIKNAKSNAKIIVVDSPKAPVPEGAIRYSEIVELGEADYSLLDKIEKRNDEIAFIPFSSGTTGLPKGVEITYGNLLAACEIMQDERTSFPVLTKGDFQDIVPCILPFFHIYGLVVTLIGHLAKGCKLISLPKFSASLYLDVLKNRKPTLLYVVPPIAILLGKHPDVKEEHFQSVRNIICGAAPLSASDVYAIMEKSKNELQFNQGFGTTETTSLATSTLKDTEILDYSACGVPMASVVLKFVDPETGNPVPIGEPGELYVKSPTVMKGYHRNEQATKESLTEDGYFKTGDLGYYKPEFGLYITDRIKELIKVKGMQVAPAELESVLRSHPAVQDAAVIGVPHEFYGEAPKAFIKCKNGQKASSEDIQTFVAERVAAFKKIEEVVFVDEIPKTSSGKILRKELKKMYA</sequence>
<dbReference type="Pfam" id="PF00501">
    <property type="entry name" value="AMP-binding"/>
    <property type="match status" value="1"/>
</dbReference>
<dbReference type="FunFam" id="3.30.300.30:FF:000007">
    <property type="entry name" value="4-coumarate--CoA ligase 2"/>
    <property type="match status" value="1"/>
</dbReference>
<dbReference type="InterPro" id="IPR025110">
    <property type="entry name" value="AMP-bd_C"/>
</dbReference>
<proteinExistence type="inferred from homology"/>
<comment type="caution">
    <text evidence="6">The sequence shown here is derived from an EMBL/GenBank/DDBJ whole genome shotgun (WGS) entry which is preliminary data.</text>
</comment>
<dbReference type="Pfam" id="PF13193">
    <property type="entry name" value="AMP-binding_C"/>
    <property type="match status" value="1"/>
</dbReference>
<protein>
    <submittedName>
        <fullName evidence="6">(apollo) hypothetical protein</fullName>
    </submittedName>
</protein>